<accession>A0A835YWS5</accession>
<dbReference type="GO" id="GO:0004674">
    <property type="term" value="F:protein serine/threonine kinase activity"/>
    <property type="evidence" value="ECO:0007669"/>
    <property type="project" value="UniProtKB-KW"/>
</dbReference>
<dbReference type="SUPFAM" id="SSF56112">
    <property type="entry name" value="Protein kinase-like (PK-like)"/>
    <property type="match status" value="1"/>
</dbReference>
<dbReference type="Gene3D" id="3.30.200.20">
    <property type="entry name" value="Phosphorylase Kinase, domain 1"/>
    <property type="match status" value="1"/>
</dbReference>
<keyword evidence="1 8" id="KW-0723">Serine/threonine-protein kinase</keyword>
<dbReference type="EMBL" id="JAFCMP010000246">
    <property type="protein sequence ID" value="KAG5182354.1"/>
    <property type="molecule type" value="Genomic_DNA"/>
</dbReference>
<dbReference type="PANTHER" id="PTHR24351">
    <property type="entry name" value="RIBOSOMAL PROTEIN S6 KINASE"/>
    <property type="match status" value="1"/>
</dbReference>
<evidence type="ECO:0000259" key="10">
    <source>
        <dbReference type="PROSITE" id="PS50011"/>
    </source>
</evidence>
<keyword evidence="2" id="KW-0597">Phosphoprotein</keyword>
<dbReference type="GO" id="GO:0005524">
    <property type="term" value="F:ATP binding"/>
    <property type="evidence" value="ECO:0007669"/>
    <property type="project" value="UniProtKB-UniRule"/>
</dbReference>
<feature type="compositionally biased region" description="Gly residues" evidence="9">
    <location>
        <begin position="413"/>
        <end position="427"/>
    </location>
</feature>
<name>A0A835YWS5_9STRA</name>
<dbReference type="InterPro" id="IPR000719">
    <property type="entry name" value="Prot_kinase_dom"/>
</dbReference>
<dbReference type="SMART" id="SM00220">
    <property type="entry name" value="S_TKc"/>
    <property type="match status" value="1"/>
</dbReference>
<dbReference type="Proteomes" id="UP000664859">
    <property type="component" value="Unassembled WGS sequence"/>
</dbReference>
<evidence type="ECO:0000313" key="11">
    <source>
        <dbReference type="EMBL" id="KAG5182354.1"/>
    </source>
</evidence>
<dbReference type="PROSITE" id="PS00107">
    <property type="entry name" value="PROTEIN_KINASE_ATP"/>
    <property type="match status" value="1"/>
</dbReference>
<dbReference type="InterPro" id="IPR011009">
    <property type="entry name" value="Kinase-like_dom_sf"/>
</dbReference>
<keyword evidence="5 11" id="KW-0418">Kinase</keyword>
<protein>
    <submittedName>
        <fullName evidence="11">Kinase-like domain-containing protein</fullName>
    </submittedName>
</protein>
<dbReference type="InterPro" id="IPR008271">
    <property type="entry name" value="Ser/Thr_kinase_AS"/>
</dbReference>
<evidence type="ECO:0000256" key="2">
    <source>
        <dbReference type="ARBA" id="ARBA00022553"/>
    </source>
</evidence>
<keyword evidence="4 7" id="KW-0547">Nucleotide-binding</keyword>
<evidence type="ECO:0000256" key="9">
    <source>
        <dbReference type="SAM" id="MobiDB-lite"/>
    </source>
</evidence>
<dbReference type="AlphaFoldDB" id="A0A835YWS5"/>
<dbReference type="FunFam" id="1.10.510.10:FF:000571">
    <property type="entry name" value="Maternal embryonic leucine zipper kinase"/>
    <property type="match status" value="1"/>
</dbReference>
<evidence type="ECO:0000256" key="3">
    <source>
        <dbReference type="ARBA" id="ARBA00022679"/>
    </source>
</evidence>
<evidence type="ECO:0000256" key="8">
    <source>
        <dbReference type="RuleBase" id="RU000304"/>
    </source>
</evidence>
<feature type="domain" description="Protein kinase" evidence="10">
    <location>
        <begin position="47"/>
        <end position="309"/>
    </location>
</feature>
<reference evidence="11" key="1">
    <citation type="submission" date="2021-02" db="EMBL/GenBank/DDBJ databases">
        <title>First Annotated Genome of the Yellow-green Alga Tribonema minus.</title>
        <authorList>
            <person name="Mahan K.M."/>
        </authorList>
    </citation>
    <scope>NUCLEOTIDE SEQUENCE</scope>
    <source>
        <strain evidence="11">UTEX B ZZ1240</strain>
    </source>
</reference>
<evidence type="ECO:0000256" key="6">
    <source>
        <dbReference type="ARBA" id="ARBA00022840"/>
    </source>
</evidence>
<sequence>MRRWCLSTLGWPLPSRSNLCLAHRRGRTIVRSCIKKAEREANTQSWFDYYGTVGQGSFGMVELVHQRHKQASECTGGTTFAVKVCRKGTTRRQLEICRREARIMKSIPPHPFVVGLSHCVEDDGNIYMALEYCMGGDLFTHLGELGTLPERAARHLVAELTLALAHLHADGIMHRDVKPENVLLDARGHARLADFGLATSNITRADGGAMSICGSPGYIAPEVLAGRGYGLAADWWQLGMLLLEVTTGQLPWAGATLGDVSRAFRSVPLDLPAYLSSDATDFLILALCPHPGMRIGSLGADEVKRHAFFSGVRWGRVARKEVPPPFNPSSPSYHGGPFTPCCGHGAEAAQAHAAGEAPRCRVEVSHDEDGAIVMETVPVPQAAEGAAPPRPAGAAAELCEGVGRERGSSARSGGAGGSLRGGSGRARGSGRVWFQ</sequence>
<organism evidence="11 12">
    <name type="scientific">Tribonema minus</name>
    <dbReference type="NCBI Taxonomy" id="303371"/>
    <lineage>
        <taxon>Eukaryota</taxon>
        <taxon>Sar</taxon>
        <taxon>Stramenopiles</taxon>
        <taxon>Ochrophyta</taxon>
        <taxon>PX clade</taxon>
        <taxon>Xanthophyceae</taxon>
        <taxon>Tribonematales</taxon>
        <taxon>Tribonemataceae</taxon>
        <taxon>Tribonema</taxon>
    </lineage>
</organism>
<dbReference type="Pfam" id="PF00069">
    <property type="entry name" value="Pkinase"/>
    <property type="match status" value="1"/>
</dbReference>
<keyword evidence="3" id="KW-0808">Transferase</keyword>
<dbReference type="PROSITE" id="PS00108">
    <property type="entry name" value="PROTEIN_KINASE_ST"/>
    <property type="match status" value="1"/>
</dbReference>
<gene>
    <name evidence="11" type="ORF">JKP88DRAFT_199300</name>
</gene>
<feature type="binding site" evidence="7">
    <location>
        <position position="83"/>
    </location>
    <ligand>
        <name>ATP</name>
        <dbReference type="ChEBI" id="CHEBI:30616"/>
    </ligand>
</feature>
<evidence type="ECO:0000313" key="12">
    <source>
        <dbReference type="Proteomes" id="UP000664859"/>
    </source>
</evidence>
<dbReference type="InterPro" id="IPR045270">
    <property type="entry name" value="STKc_AGC"/>
</dbReference>
<comment type="similarity">
    <text evidence="8">Belongs to the protein kinase superfamily.</text>
</comment>
<dbReference type="Gene3D" id="1.10.510.10">
    <property type="entry name" value="Transferase(Phosphotransferase) domain 1"/>
    <property type="match status" value="1"/>
</dbReference>
<evidence type="ECO:0000256" key="1">
    <source>
        <dbReference type="ARBA" id="ARBA00022527"/>
    </source>
</evidence>
<evidence type="ECO:0000256" key="7">
    <source>
        <dbReference type="PROSITE-ProRule" id="PRU10141"/>
    </source>
</evidence>
<evidence type="ECO:0000256" key="4">
    <source>
        <dbReference type="ARBA" id="ARBA00022741"/>
    </source>
</evidence>
<feature type="region of interest" description="Disordered" evidence="9">
    <location>
        <begin position="403"/>
        <end position="435"/>
    </location>
</feature>
<dbReference type="InterPro" id="IPR017441">
    <property type="entry name" value="Protein_kinase_ATP_BS"/>
</dbReference>
<proteinExistence type="inferred from homology"/>
<comment type="caution">
    <text evidence="11">The sequence shown here is derived from an EMBL/GenBank/DDBJ whole genome shotgun (WGS) entry which is preliminary data.</text>
</comment>
<keyword evidence="12" id="KW-1185">Reference proteome</keyword>
<evidence type="ECO:0000256" key="5">
    <source>
        <dbReference type="ARBA" id="ARBA00022777"/>
    </source>
</evidence>
<dbReference type="CDD" id="cd05123">
    <property type="entry name" value="STKc_AGC"/>
    <property type="match status" value="1"/>
</dbReference>
<dbReference type="PROSITE" id="PS50011">
    <property type="entry name" value="PROTEIN_KINASE_DOM"/>
    <property type="match status" value="1"/>
</dbReference>
<keyword evidence="6 7" id="KW-0067">ATP-binding</keyword>